<evidence type="ECO:0000313" key="8">
    <source>
        <dbReference type="EMBL" id="EFJ50817.1"/>
    </source>
</evidence>
<comment type="similarity">
    <text evidence="2">Belongs to the ADIPOR family.</text>
</comment>
<keyword evidence="6" id="KW-0862">Zinc</keyword>
<dbReference type="eggNOG" id="KOG0748">
    <property type="taxonomic scope" value="Eukaryota"/>
</dbReference>
<dbReference type="PANTHER" id="PTHR20855">
    <property type="entry name" value="ADIPOR/PROGESTIN RECEPTOR-RELATED"/>
    <property type="match status" value="1"/>
</dbReference>
<dbReference type="InParanoid" id="D8TNB9"/>
<feature type="binding site" evidence="6">
    <location>
        <position position="326"/>
    </location>
    <ligand>
        <name>Zn(2+)</name>
        <dbReference type="ChEBI" id="CHEBI:29105"/>
    </ligand>
</feature>
<organism evidence="9">
    <name type="scientific">Volvox carteri f. nagariensis</name>
    <dbReference type="NCBI Taxonomy" id="3068"/>
    <lineage>
        <taxon>Eukaryota</taxon>
        <taxon>Viridiplantae</taxon>
        <taxon>Chlorophyta</taxon>
        <taxon>core chlorophytes</taxon>
        <taxon>Chlorophyceae</taxon>
        <taxon>CS clade</taxon>
        <taxon>Chlamydomonadales</taxon>
        <taxon>Volvocaceae</taxon>
        <taxon>Volvox</taxon>
    </lineage>
</organism>
<dbReference type="GO" id="GO:0009744">
    <property type="term" value="P:response to sucrose"/>
    <property type="evidence" value="ECO:0007669"/>
    <property type="project" value="UniProtKB-ARBA"/>
</dbReference>
<feature type="binding site" evidence="6">
    <location>
        <position position="322"/>
    </location>
    <ligand>
        <name>Zn(2+)</name>
        <dbReference type="ChEBI" id="CHEBI:29105"/>
    </ligand>
</feature>
<dbReference type="RefSeq" id="XP_002947829.1">
    <property type="nucleotide sequence ID" value="XM_002947783.1"/>
</dbReference>
<evidence type="ECO:0000256" key="4">
    <source>
        <dbReference type="ARBA" id="ARBA00022989"/>
    </source>
</evidence>
<evidence type="ECO:0000256" key="3">
    <source>
        <dbReference type="ARBA" id="ARBA00022692"/>
    </source>
</evidence>
<feature type="transmembrane region" description="Helical" evidence="7">
    <location>
        <begin position="222"/>
        <end position="244"/>
    </location>
</feature>
<evidence type="ECO:0000313" key="9">
    <source>
        <dbReference type="Proteomes" id="UP000001058"/>
    </source>
</evidence>
<feature type="binding site" evidence="6">
    <location>
        <position position="177"/>
    </location>
    <ligand>
        <name>Zn(2+)</name>
        <dbReference type="ChEBI" id="CHEBI:29105"/>
    </ligand>
</feature>
<keyword evidence="3 7" id="KW-0812">Transmembrane</keyword>
<feature type="non-terminal residue" evidence="8">
    <location>
        <position position="1"/>
    </location>
</feature>
<keyword evidence="6" id="KW-0479">Metal-binding</keyword>
<dbReference type="GO" id="GO:0038023">
    <property type="term" value="F:signaling receptor activity"/>
    <property type="evidence" value="ECO:0007669"/>
    <property type="project" value="TreeGrafter"/>
</dbReference>
<keyword evidence="4 7" id="KW-1133">Transmembrane helix</keyword>
<feature type="transmembrane region" description="Helical" evidence="7">
    <location>
        <begin position="324"/>
        <end position="346"/>
    </location>
</feature>
<evidence type="ECO:0000256" key="5">
    <source>
        <dbReference type="ARBA" id="ARBA00023136"/>
    </source>
</evidence>
<feature type="transmembrane region" description="Helical" evidence="7">
    <location>
        <begin position="42"/>
        <end position="61"/>
    </location>
</feature>
<feature type="transmembrane region" description="Helical" evidence="7">
    <location>
        <begin position="157"/>
        <end position="181"/>
    </location>
</feature>
<gene>
    <name evidence="8" type="ORF">VOLCADRAFT_43835</name>
</gene>
<feature type="transmembrane region" description="Helical" evidence="7">
    <location>
        <begin position="193"/>
        <end position="210"/>
    </location>
</feature>
<keyword evidence="9" id="KW-1185">Reference proteome</keyword>
<evidence type="ECO:0000256" key="7">
    <source>
        <dbReference type="SAM" id="Phobius"/>
    </source>
</evidence>
<dbReference type="EMBL" id="GL378329">
    <property type="protein sequence ID" value="EFJ50817.1"/>
    <property type="molecule type" value="Genomic_DNA"/>
</dbReference>
<dbReference type="Pfam" id="PF03006">
    <property type="entry name" value="HlyIII"/>
    <property type="match status" value="1"/>
</dbReference>
<dbReference type="Proteomes" id="UP000001058">
    <property type="component" value="Unassembled WGS sequence"/>
</dbReference>
<evidence type="ECO:0000256" key="6">
    <source>
        <dbReference type="PIRSR" id="PIRSR604254-1"/>
    </source>
</evidence>
<dbReference type="FunCoup" id="D8TNB9">
    <property type="interactions" value="1251"/>
</dbReference>
<name>D8TNB9_VOLCA</name>
<dbReference type="PANTHER" id="PTHR20855:SF52">
    <property type="entry name" value="ADIPONECTIN RECEPTOR PROTEIN"/>
    <property type="match status" value="1"/>
</dbReference>
<sequence>FEDMPEYLQDNEFIKGYYRAPDMPFKQTLRSLFDIHNETGNVWTHLLGFLVFAGLTFYLWLAVQGRLHGMADHLHHLQGRLPHLPDLSANLHQLQERLVHNVDSLVHEVQEEVQNAAQALHHRMHSISDNFHYATERLNSLIQEAVSDVLMWPVPRWPVYVFMAGAMTCLLLSAVCHLFGCCSKHLAQIIWRFDYAGIAILIVASFYPPVYYGFLCQPYWRVFYLITTTIMGAGAVAVSLLNVFQKTEWRAFRASMFAGLGLWGIVPLIHACVVHLDIPAVRGATAMDALMGALYLLGAVIYATRVPERWLPGRFDVWFHGHQIFHVLIVFAALAHYRAVMLLLNWRDASG</sequence>
<dbReference type="GO" id="GO:0016020">
    <property type="term" value="C:membrane"/>
    <property type="evidence" value="ECO:0007669"/>
    <property type="project" value="UniProtKB-SubCell"/>
</dbReference>
<feature type="non-terminal residue" evidence="8">
    <location>
        <position position="351"/>
    </location>
</feature>
<dbReference type="KEGG" id="vcn:VOLCADRAFT_43835"/>
<dbReference type="GeneID" id="9620868"/>
<feature type="transmembrane region" description="Helical" evidence="7">
    <location>
        <begin position="256"/>
        <end position="278"/>
    </location>
</feature>
<dbReference type="OrthoDB" id="529367at2759"/>
<evidence type="ECO:0000256" key="1">
    <source>
        <dbReference type="ARBA" id="ARBA00004141"/>
    </source>
</evidence>
<dbReference type="GO" id="GO:0046872">
    <property type="term" value="F:metal ion binding"/>
    <property type="evidence" value="ECO:0007669"/>
    <property type="project" value="UniProtKB-KW"/>
</dbReference>
<evidence type="ECO:0000256" key="2">
    <source>
        <dbReference type="ARBA" id="ARBA00007018"/>
    </source>
</evidence>
<dbReference type="InterPro" id="IPR004254">
    <property type="entry name" value="AdipoR/HlyIII-related"/>
</dbReference>
<dbReference type="AlphaFoldDB" id="D8TNB9"/>
<reference evidence="8 9" key="1">
    <citation type="journal article" date="2010" name="Science">
        <title>Genomic analysis of organismal complexity in the multicellular green alga Volvox carteri.</title>
        <authorList>
            <person name="Prochnik S.E."/>
            <person name="Umen J."/>
            <person name="Nedelcu A.M."/>
            <person name="Hallmann A."/>
            <person name="Miller S.M."/>
            <person name="Nishii I."/>
            <person name="Ferris P."/>
            <person name="Kuo A."/>
            <person name="Mitros T."/>
            <person name="Fritz-Laylin L.K."/>
            <person name="Hellsten U."/>
            <person name="Chapman J."/>
            <person name="Simakov O."/>
            <person name="Rensing S.A."/>
            <person name="Terry A."/>
            <person name="Pangilinan J."/>
            <person name="Kapitonov V."/>
            <person name="Jurka J."/>
            <person name="Salamov A."/>
            <person name="Shapiro H."/>
            <person name="Schmutz J."/>
            <person name="Grimwood J."/>
            <person name="Lindquist E."/>
            <person name="Lucas S."/>
            <person name="Grigoriev I.V."/>
            <person name="Schmitt R."/>
            <person name="Kirk D."/>
            <person name="Rokhsar D.S."/>
        </authorList>
    </citation>
    <scope>NUCLEOTIDE SEQUENCE [LARGE SCALE GENOMIC DNA]</scope>
    <source>
        <strain evidence="9">f. Nagariensis / Eve</strain>
    </source>
</reference>
<feature type="transmembrane region" description="Helical" evidence="7">
    <location>
        <begin position="284"/>
        <end position="303"/>
    </location>
</feature>
<protein>
    <submittedName>
        <fullName evidence="8">Uncharacterized protein</fullName>
    </submittedName>
</protein>
<accession>D8TNB9</accession>
<proteinExistence type="inferred from homology"/>
<keyword evidence="5 7" id="KW-0472">Membrane</keyword>
<comment type="subcellular location">
    <subcellularLocation>
        <location evidence="1">Membrane</location>
        <topology evidence="1">Multi-pass membrane protein</topology>
    </subcellularLocation>
</comment>